<dbReference type="Proteomes" id="UP000013232">
    <property type="component" value="Unassembled WGS sequence"/>
</dbReference>
<accession>N6Y7D9</accession>
<protein>
    <submittedName>
        <fullName evidence="2">Uncharacterized protein</fullName>
    </submittedName>
</protein>
<evidence type="ECO:0000256" key="1">
    <source>
        <dbReference type="SAM" id="MobiDB-lite"/>
    </source>
</evidence>
<dbReference type="AlphaFoldDB" id="N6Y7D9"/>
<feature type="compositionally biased region" description="Basic residues" evidence="1">
    <location>
        <begin position="48"/>
        <end position="62"/>
    </location>
</feature>
<organism evidence="2 3">
    <name type="scientific">Thauera linaloolentis (strain DSM 12138 / JCM 21573 / CCUG 41526 / CIP 105981 / IAM 15112 / NBRC 102519 / 47Lol)</name>
    <dbReference type="NCBI Taxonomy" id="1123367"/>
    <lineage>
        <taxon>Bacteria</taxon>
        <taxon>Pseudomonadati</taxon>
        <taxon>Pseudomonadota</taxon>
        <taxon>Betaproteobacteria</taxon>
        <taxon>Rhodocyclales</taxon>
        <taxon>Zoogloeaceae</taxon>
        <taxon>Thauera</taxon>
    </lineage>
</organism>
<gene>
    <name evidence="2" type="ORF">C666_03070</name>
</gene>
<evidence type="ECO:0000313" key="3">
    <source>
        <dbReference type="Proteomes" id="UP000013232"/>
    </source>
</evidence>
<comment type="caution">
    <text evidence="2">The sequence shown here is derived from an EMBL/GenBank/DDBJ whole genome shotgun (WGS) entry which is preliminary data.</text>
</comment>
<feature type="region of interest" description="Disordered" evidence="1">
    <location>
        <begin position="42"/>
        <end position="62"/>
    </location>
</feature>
<reference evidence="2 3" key="1">
    <citation type="submission" date="2012-09" db="EMBL/GenBank/DDBJ databases">
        <title>Draft Genome Sequences of 6 Strains from Genus Thauera.</title>
        <authorList>
            <person name="Liu B."/>
            <person name="Shapleigh J.P."/>
            <person name="Frostegard A.H."/>
        </authorList>
    </citation>
    <scope>NUCLEOTIDE SEQUENCE [LARGE SCALE GENOMIC DNA]</scope>
    <source>
        <strain evidence="3">47Lol / DSM 12138</strain>
    </source>
</reference>
<name>N6Y7D9_THAL4</name>
<dbReference type="EMBL" id="AMXE01000005">
    <property type="protein sequence ID" value="ENO90206.1"/>
    <property type="molecule type" value="Genomic_DNA"/>
</dbReference>
<sequence length="62" mass="6353">MPPCRAAMATAQKTEFCTHARLAASAGLPLPCAADGGIVGQAAAAGHPHSRRGRSGIRCNRR</sequence>
<evidence type="ECO:0000313" key="2">
    <source>
        <dbReference type="EMBL" id="ENO90206.1"/>
    </source>
</evidence>
<keyword evidence="3" id="KW-1185">Reference proteome</keyword>
<proteinExistence type="predicted"/>